<accession>A0A855H113</accession>
<gene>
    <name evidence="2" type="ORF">CW686_01520</name>
</gene>
<dbReference type="InterPro" id="IPR057362">
    <property type="entry name" value="WDGH"/>
</dbReference>
<evidence type="ECO:0000313" key="3">
    <source>
        <dbReference type="Proteomes" id="UP000233482"/>
    </source>
</evidence>
<reference evidence="2 3" key="1">
    <citation type="submission" date="2017-12" db="EMBL/GenBank/DDBJ databases">
        <title>Genomics of Macrococcus caseolyticus.</title>
        <authorList>
            <person name="MacFadyen A.C."/>
            <person name="Paterson G.K."/>
        </authorList>
    </citation>
    <scope>NUCLEOTIDE SEQUENCE [LARGE SCALE GENOMIC DNA]</scope>
    <source>
        <strain evidence="2 3">5788_EF188</strain>
    </source>
</reference>
<feature type="domain" description="WDGH" evidence="1">
    <location>
        <begin position="14"/>
        <end position="111"/>
    </location>
</feature>
<evidence type="ECO:0000259" key="1">
    <source>
        <dbReference type="Pfam" id="PF25311"/>
    </source>
</evidence>
<dbReference type="EMBL" id="PIXC01000002">
    <property type="protein sequence ID" value="PKE27213.1"/>
    <property type="molecule type" value="Genomic_DNA"/>
</dbReference>
<comment type="caution">
    <text evidence="2">The sequence shown here is derived from an EMBL/GenBank/DDBJ whole genome shotgun (WGS) entry which is preliminary data.</text>
</comment>
<sequence>MQHWKDQGLINTKDISDGYHTFGQLYHDRAVLFAVICNSYKDKAWKSKQHHDGTMFGEPGEMFIVGVETPQGQYTYHYHTNEYWDMYKVKELEFAPEWDGHTHEDIGRLFSLIEKM</sequence>
<dbReference type="Proteomes" id="UP000233482">
    <property type="component" value="Unassembled WGS sequence"/>
</dbReference>
<protein>
    <recommendedName>
        <fullName evidence="1">WDGH domain-containing protein</fullName>
    </recommendedName>
</protein>
<name>A0A855H113_9STAP</name>
<dbReference type="Pfam" id="PF25311">
    <property type="entry name" value="WDGH"/>
    <property type="match status" value="1"/>
</dbReference>
<proteinExistence type="predicted"/>
<organism evidence="2 3">
    <name type="scientific">Macrococcoides caseolyticum</name>
    <dbReference type="NCBI Taxonomy" id="69966"/>
    <lineage>
        <taxon>Bacteria</taxon>
        <taxon>Bacillati</taxon>
        <taxon>Bacillota</taxon>
        <taxon>Bacilli</taxon>
        <taxon>Bacillales</taxon>
        <taxon>Staphylococcaceae</taxon>
        <taxon>Macrococcoides</taxon>
    </lineage>
</organism>
<dbReference type="AlphaFoldDB" id="A0A855H113"/>
<evidence type="ECO:0000313" key="2">
    <source>
        <dbReference type="EMBL" id="PKE27213.1"/>
    </source>
</evidence>